<protein>
    <submittedName>
        <fullName evidence="2">Transposase IS3/IS911 family protein</fullName>
    </submittedName>
</protein>
<reference evidence="2" key="1">
    <citation type="submission" date="2015-10" db="EMBL/GenBank/DDBJ databases">
        <title>Colistin resistant Pseudomonas aeruginosa ST 654 with blaNDM-1 arrives in North America.</title>
        <authorList>
            <person name="Mataseje L.F."/>
            <person name="Peirano G."/>
            <person name="Church D.L."/>
            <person name="Conly J."/>
            <person name="Mulvey M.R."/>
            <person name="Pitout J.D."/>
        </authorList>
    </citation>
    <scope>NUCLEOTIDE SEQUENCE</scope>
    <source>
        <strain evidence="2">N15-01091</strain>
        <plasmid evidence="2">pNDM15-1091</plasmid>
    </source>
</reference>
<evidence type="ECO:0000256" key="1">
    <source>
        <dbReference type="SAM" id="Coils"/>
    </source>
</evidence>
<feature type="coiled-coil region" evidence="1">
    <location>
        <begin position="112"/>
        <end position="146"/>
    </location>
</feature>
<dbReference type="AlphaFoldDB" id="A0A0U3TDZ2"/>
<dbReference type="InterPro" id="IPR002514">
    <property type="entry name" value="Transposase_8"/>
</dbReference>
<name>A0A0U3TDZ2_PRORE</name>
<keyword evidence="1" id="KW-0175">Coiled coil</keyword>
<accession>A0A0U3TDZ2</accession>
<dbReference type="GO" id="GO:0004803">
    <property type="term" value="F:transposase activity"/>
    <property type="evidence" value="ECO:0007669"/>
    <property type="project" value="InterPro"/>
</dbReference>
<keyword evidence="2" id="KW-0614">Plasmid</keyword>
<organism evidence="2">
    <name type="scientific">Providencia rettgeri</name>
    <dbReference type="NCBI Taxonomy" id="587"/>
    <lineage>
        <taxon>Bacteria</taxon>
        <taxon>Pseudomonadati</taxon>
        <taxon>Pseudomonadota</taxon>
        <taxon>Gammaproteobacteria</taxon>
        <taxon>Enterobacterales</taxon>
        <taxon>Morganellaceae</taxon>
        <taxon>Providencia</taxon>
    </lineage>
</organism>
<dbReference type="SUPFAM" id="SSF48295">
    <property type="entry name" value="TrpR-like"/>
    <property type="match status" value="1"/>
</dbReference>
<dbReference type="Pfam" id="PF01527">
    <property type="entry name" value="HTH_Tnp_1"/>
    <property type="match status" value="2"/>
</dbReference>
<sequence length="163" mass="18934">MKHYPEDHKKAIIRKLVESGLSLRQFAKLESINLSTLYSWRDKYLKAGSSLADSNSSDGWSPEQKFSIVLETAALSEIELSEYCREKGLYPEQVKEWKRSCIAGNQTKAQQRKQLTQERKDDRKRIKELERELKRKDAALAETAALLVLRKKLNAYWGEDEDN</sequence>
<geneLocation type="plasmid" evidence="2">
    <name>pNDM15-1091</name>
</geneLocation>
<evidence type="ECO:0000313" key="2">
    <source>
        <dbReference type="EMBL" id="ALV81808.1"/>
    </source>
</evidence>
<dbReference type="GO" id="GO:0043565">
    <property type="term" value="F:sequence-specific DNA binding"/>
    <property type="evidence" value="ECO:0007669"/>
    <property type="project" value="InterPro"/>
</dbReference>
<gene>
    <name evidence="2" type="primary">tnpA</name>
    <name evidence="2" type="ORF">AOY08_100091</name>
</gene>
<dbReference type="InterPro" id="IPR010921">
    <property type="entry name" value="Trp_repressor/repl_initiator"/>
</dbReference>
<dbReference type="GO" id="GO:0006313">
    <property type="term" value="P:DNA transposition"/>
    <property type="evidence" value="ECO:0007669"/>
    <property type="project" value="InterPro"/>
</dbReference>
<proteinExistence type="predicted"/>
<dbReference type="EMBL" id="CP012903">
    <property type="protein sequence ID" value="ALV81808.1"/>
    <property type="molecule type" value="Genomic_DNA"/>
</dbReference>